<reference evidence="1 2" key="1">
    <citation type="submission" date="2013-01" db="EMBL/GenBank/DDBJ databases">
        <authorList>
            <person name="Harkins D.M."/>
            <person name="Durkin A.S."/>
            <person name="Brinkac L.M."/>
            <person name="Haft D.H."/>
            <person name="Selengut J.D."/>
            <person name="Sanka R."/>
            <person name="DePew J."/>
            <person name="Purushe J."/>
            <person name="Galloway R.L."/>
            <person name="Vinetz J.M."/>
            <person name="Sutton G.G."/>
            <person name="Nierman W.C."/>
            <person name="Fouts D.E."/>
        </authorList>
    </citation>
    <scope>NUCLEOTIDE SEQUENCE [LARGE SCALE GENOMIC DNA]</scope>
    <source>
        <strain evidence="1 2">Nikolaevo</strain>
    </source>
</reference>
<protein>
    <recommendedName>
        <fullName evidence="3">Endonuclease/exonuclease/phosphatase domain-containing protein</fullName>
    </recommendedName>
</protein>
<dbReference type="Proteomes" id="UP000011980">
    <property type="component" value="Unassembled WGS sequence"/>
</dbReference>
<evidence type="ECO:0000313" key="2">
    <source>
        <dbReference type="Proteomes" id="UP000011980"/>
    </source>
</evidence>
<dbReference type="PATRIC" id="fig|1240687.3.peg.3394"/>
<dbReference type="EMBL" id="ANCE01000167">
    <property type="protein sequence ID" value="EMK22476.1"/>
    <property type="molecule type" value="Genomic_DNA"/>
</dbReference>
<accession>M6FI83</accession>
<evidence type="ECO:0000313" key="1">
    <source>
        <dbReference type="EMBL" id="EMK22476.1"/>
    </source>
</evidence>
<proteinExistence type="predicted"/>
<evidence type="ECO:0008006" key="3">
    <source>
        <dbReference type="Google" id="ProtNLM"/>
    </source>
</evidence>
<dbReference type="AlphaFoldDB" id="M6FI83"/>
<name>M6FI83_9LEPT</name>
<sequence>MTLYLTKREEIKDENGFSSRRIPRSDLDFQKIREHLTSDRCGYFSDPEFKKRSRSFEYSFGRLFLFCKQTVFSKLSRSWKKNKLPISNIQIHKADVPFFLIKVNINKRNSWNYKFQLEKLLLFLECLSVEDKERRIDQLHLLNDLLRKNNNFFVLGNFNDPLSKCTLSWKTLSEGLPIFNTRRYVKQKCVKNKILTYLILTDLDLKQKLIPVPFSQNEGSFRILSGLVIRRITG</sequence>
<gene>
    <name evidence="1" type="ORF">LEP1GSC008_2081</name>
</gene>
<comment type="caution">
    <text evidence="1">The sequence shown here is derived from an EMBL/GenBank/DDBJ whole genome shotgun (WGS) entry which is preliminary data.</text>
</comment>
<organism evidence="1 2">
    <name type="scientific">Leptospira kirschneri serovar Bulgarica str. Nikolaevo</name>
    <dbReference type="NCBI Taxonomy" id="1240687"/>
    <lineage>
        <taxon>Bacteria</taxon>
        <taxon>Pseudomonadati</taxon>
        <taxon>Spirochaetota</taxon>
        <taxon>Spirochaetia</taxon>
        <taxon>Leptospirales</taxon>
        <taxon>Leptospiraceae</taxon>
        <taxon>Leptospira</taxon>
    </lineage>
</organism>